<accession>A0A512BYC9</accession>
<evidence type="ECO:0000313" key="2">
    <source>
        <dbReference type="EMBL" id="GEO16955.1"/>
    </source>
</evidence>
<gene>
    <name evidence="2" type="ORF">MAE02_46510</name>
</gene>
<reference evidence="2 3" key="1">
    <citation type="submission" date="2019-07" db="EMBL/GenBank/DDBJ databases">
        <title>Whole genome shotgun sequence of Microvirga aerophila NBRC 106136.</title>
        <authorList>
            <person name="Hosoyama A."/>
            <person name="Uohara A."/>
            <person name="Ohji S."/>
            <person name="Ichikawa N."/>
        </authorList>
    </citation>
    <scope>NUCLEOTIDE SEQUENCE [LARGE SCALE GENOMIC DNA]</scope>
    <source>
        <strain evidence="2 3">NBRC 106136</strain>
    </source>
</reference>
<organism evidence="2 3">
    <name type="scientific">Microvirga aerophila</name>
    <dbReference type="NCBI Taxonomy" id="670291"/>
    <lineage>
        <taxon>Bacteria</taxon>
        <taxon>Pseudomonadati</taxon>
        <taxon>Pseudomonadota</taxon>
        <taxon>Alphaproteobacteria</taxon>
        <taxon>Hyphomicrobiales</taxon>
        <taxon>Methylobacteriaceae</taxon>
        <taxon>Microvirga</taxon>
    </lineage>
</organism>
<name>A0A512BYC9_9HYPH</name>
<keyword evidence="3" id="KW-1185">Reference proteome</keyword>
<dbReference type="Pfam" id="PF22324">
    <property type="entry name" value="HTH_91"/>
    <property type="match status" value="1"/>
</dbReference>
<evidence type="ECO:0000313" key="3">
    <source>
        <dbReference type="Proteomes" id="UP000321085"/>
    </source>
</evidence>
<dbReference type="RefSeq" id="WP_114188616.1">
    <property type="nucleotide sequence ID" value="NZ_BJYU01000082.1"/>
</dbReference>
<dbReference type="InterPro" id="IPR054382">
    <property type="entry name" value="wHTH_alphaproteobact"/>
</dbReference>
<feature type="domain" description="Winged helix" evidence="1">
    <location>
        <begin position="25"/>
        <end position="99"/>
    </location>
</feature>
<sequence>MLQINSFLHNPIEEIRGHADGYREFTVQGHAALALLHLMQAGKSGYAPTGLMMPAWHQFVRQVRKAGAVIDTVRSNHFDKAHRGLRLRYVLRSEITITSLKLAKGYNHAP</sequence>
<dbReference type="AlphaFoldDB" id="A0A512BYC9"/>
<comment type="caution">
    <text evidence="2">The sequence shown here is derived from an EMBL/GenBank/DDBJ whole genome shotgun (WGS) entry which is preliminary data.</text>
</comment>
<dbReference type="Proteomes" id="UP000321085">
    <property type="component" value="Unassembled WGS sequence"/>
</dbReference>
<proteinExistence type="predicted"/>
<dbReference type="OrthoDB" id="7211172at2"/>
<dbReference type="EMBL" id="BJYU01000082">
    <property type="protein sequence ID" value="GEO16955.1"/>
    <property type="molecule type" value="Genomic_DNA"/>
</dbReference>
<protein>
    <recommendedName>
        <fullName evidence="1">Winged helix domain-containing protein</fullName>
    </recommendedName>
</protein>
<evidence type="ECO:0000259" key="1">
    <source>
        <dbReference type="Pfam" id="PF22324"/>
    </source>
</evidence>